<evidence type="ECO:0000256" key="3">
    <source>
        <dbReference type="ARBA" id="ARBA00022827"/>
    </source>
</evidence>
<dbReference type="PRINTS" id="PR00411">
    <property type="entry name" value="PNDRDTASEI"/>
</dbReference>
<dbReference type="InterPro" id="IPR023753">
    <property type="entry name" value="FAD/NAD-binding_dom"/>
</dbReference>
<evidence type="ECO:0000313" key="7">
    <source>
        <dbReference type="EMBL" id="TKC87894.1"/>
    </source>
</evidence>
<dbReference type="InterPro" id="IPR016156">
    <property type="entry name" value="FAD/NAD-linked_Rdtase_dimer_sf"/>
</dbReference>
<feature type="domain" description="FAD/NAD(P)-binding" evidence="5">
    <location>
        <begin position="7"/>
        <end position="304"/>
    </location>
</feature>
<dbReference type="OrthoDB" id="9769238at2"/>
<dbReference type="Gene3D" id="3.30.390.30">
    <property type="match status" value="1"/>
</dbReference>
<organism evidence="7 8">
    <name type="scientific">Trinickia terrae</name>
    <dbReference type="NCBI Taxonomy" id="2571161"/>
    <lineage>
        <taxon>Bacteria</taxon>
        <taxon>Pseudomonadati</taxon>
        <taxon>Pseudomonadota</taxon>
        <taxon>Betaproteobacteria</taxon>
        <taxon>Burkholderiales</taxon>
        <taxon>Burkholderiaceae</taxon>
        <taxon>Trinickia</taxon>
    </lineage>
</organism>
<keyword evidence="3" id="KW-0274">FAD</keyword>
<dbReference type="InterPro" id="IPR028202">
    <property type="entry name" value="Reductase_C"/>
</dbReference>
<dbReference type="Gene3D" id="3.50.50.60">
    <property type="entry name" value="FAD/NAD(P)-binding domain"/>
    <property type="match status" value="2"/>
</dbReference>
<reference evidence="7 8" key="1">
    <citation type="submission" date="2019-04" db="EMBL/GenBank/DDBJ databases">
        <title>Trinickia sp. 7GSK02, isolated from subtropical forest soil.</title>
        <authorList>
            <person name="Gao Z.-H."/>
            <person name="Qiu L.-H."/>
        </authorList>
    </citation>
    <scope>NUCLEOTIDE SEQUENCE [LARGE SCALE GENOMIC DNA]</scope>
    <source>
        <strain evidence="7 8">7GSK02</strain>
    </source>
</reference>
<dbReference type="EMBL" id="SWJE01000008">
    <property type="protein sequence ID" value="TKC87894.1"/>
    <property type="molecule type" value="Genomic_DNA"/>
</dbReference>
<protein>
    <submittedName>
        <fullName evidence="7">Pyridine nucleotide-disulfide oxidoreductase</fullName>
    </submittedName>
</protein>
<evidence type="ECO:0000313" key="8">
    <source>
        <dbReference type="Proteomes" id="UP000305539"/>
    </source>
</evidence>
<dbReference type="Pfam" id="PF07992">
    <property type="entry name" value="Pyr_redox_2"/>
    <property type="match status" value="1"/>
</dbReference>
<accession>A0A4U1I3S1</accession>
<name>A0A4U1I3S1_9BURK</name>
<keyword evidence="4" id="KW-0560">Oxidoreductase</keyword>
<sequence>MNSTDPMVIVGGGQCGARAAHALRENGWDGAIILLGDEGRLPYERPPLSKAVLLGERTAEQCEVYDDAFYRGQRIDLRAGAAAASIDRAAHKVVLADGACVAYHRLLIATGAQLRRLDVPGCELPGVHMLRSAADAQAIAGDLTPGRRIVVIGAGFIGLEIASSAVARGCEVVVLEAAPRALMRAVPEAVAQRLVDKHRSMGVDVRFSVAVERILGDARVTGVELADGATVPCEAIVAGIGVLPRIALAQAAGLDIADGGIAVDETLRTSDPFIYAAGDVSSFPHPLFARRIRLECWKNAEDQARIAARNMLGHAEPCSAVPWFWSDQYDMTIQIAGLPALGATTVARETGAASRVFFALDADGVLVGASGVGRTGEIAKDVRIAQELIARRARITPETLADRAVKLRSLLMEEMS</sequence>
<keyword evidence="8" id="KW-1185">Reference proteome</keyword>
<dbReference type="GO" id="GO:0016651">
    <property type="term" value="F:oxidoreductase activity, acting on NAD(P)H"/>
    <property type="evidence" value="ECO:0007669"/>
    <property type="project" value="TreeGrafter"/>
</dbReference>
<dbReference type="GO" id="GO:0005737">
    <property type="term" value="C:cytoplasm"/>
    <property type="evidence" value="ECO:0007669"/>
    <property type="project" value="TreeGrafter"/>
</dbReference>
<dbReference type="InterPro" id="IPR036188">
    <property type="entry name" value="FAD/NAD-bd_sf"/>
</dbReference>
<dbReference type="PANTHER" id="PTHR43557:SF2">
    <property type="entry name" value="RIESKE DOMAIN-CONTAINING PROTEIN-RELATED"/>
    <property type="match status" value="1"/>
</dbReference>
<keyword evidence="2" id="KW-0285">Flavoprotein</keyword>
<dbReference type="Pfam" id="PF14759">
    <property type="entry name" value="Reductase_C"/>
    <property type="match status" value="1"/>
</dbReference>
<dbReference type="Proteomes" id="UP000305539">
    <property type="component" value="Unassembled WGS sequence"/>
</dbReference>
<evidence type="ECO:0000256" key="1">
    <source>
        <dbReference type="ARBA" id="ARBA00001974"/>
    </source>
</evidence>
<proteinExistence type="predicted"/>
<comment type="cofactor">
    <cofactor evidence="1">
        <name>FAD</name>
        <dbReference type="ChEBI" id="CHEBI:57692"/>
    </cofactor>
</comment>
<dbReference type="InterPro" id="IPR050446">
    <property type="entry name" value="FAD-oxidoreductase/Apoptosis"/>
</dbReference>
<evidence type="ECO:0000259" key="6">
    <source>
        <dbReference type="Pfam" id="PF14759"/>
    </source>
</evidence>
<dbReference type="SUPFAM" id="SSF55424">
    <property type="entry name" value="FAD/NAD-linked reductases, dimerisation (C-terminal) domain"/>
    <property type="match status" value="1"/>
</dbReference>
<feature type="domain" description="Reductase C-terminal" evidence="6">
    <location>
        <begin position="323"/>
        <end position="411"/>
    </location>
</feature>
<dbReference type="PRINTS" id="PR00368">
    <property type="entry name" value="FADPNR"/>
</dbReference>
<gene>
    <name evidence="7" type="ORF">FAZ69_16635</name>
</gene>
<comment type="caution">
    <text evidence="7">The sequence shown here is derived from an EMBL/GenBank/DDBJ whole genome shotgun (WGS) entry which is preliminary data.</text>
</comment>
<dbReference type="PANTHER" id="PTHR43557">
    <property type="entry name" value="APOPTOSIS-INDUCING FACTOR 1"/>
    <property type="match status" value="1"/>
</dbReference>
<evidence type="ECO:0000256" key="4">
    <source>
        <dbReference type="ARBA" id="ARBA00023002"/>
    </source>
</evidence>
<evidence type="ECO:0000259" key="5">
    <source>
        <dbReference type="Pfam" id="PF07992"/>
    </source>
</evidence>
<dbReference type="AlphaFoldDB" id="A0A4U1I3S1"/>
<evidence type="ECO:0000256" key="2">
    <source>
        <dbReference type="ARBA" id="ARBA00022630"/>
    </source>
</evidence>
<dbReference type="RefSeq" id="WP_136896158.1">
    <property type="nucleotide sequence ID" value="NZ_SWJE01000008.1"/>
</dbReference>
<dbReference type="SUPFAM" id="SSF51905">
    <property type="entry name" value="FAD/NAD(P)-binding domain"/>
    <property type="match status" value="1"/>
</dbReference>